<dbReference type="PANTHER" id="PTHR46609:SF6">
    <property type="entry name" value="EXONUCLEASE, PHAGE-TYPE_RECB, C-TERMINAL DOMAIN-CONTAINING PROTEIN-RELATED"/>
    <property type="match status" value="1"/>
</dbReference>
<dbReference type="InterPro" id="IPR011604">
    <property type="entry name" value="PDDEXK-like_dom_sf"/>
</dbReference>
<evidence type="ECO:0000313" key="2">
    <source>
        <dbReference type="EMBL" id="MFC7411408.1"/>
    </source>
</evidence>
<accession>A0ABW2QQI3</accession>
<evidence type="ECO:0000313" key="3">
    <source>
        <dbReference type="Proteomes" id="UP001596501"/>
    </source>
</evidence>
<keyword evidence="3" id="KW-1185">Reference proteome</keyword>
<dbReference type="InterPro" id="IPR051703">
    <property type="entry name" value="NF-kappa-B_Signaling_Reg"/>
</dbReference>
<dbReference type="InterPro" id="IPR011335">
    <property type="entry name" value="Restrct_endonuc-II-like"/>
</dbReference>
<evidence type="ECO:0000259" key="1">
    <source>
        <dbReference type="Pfam" id="PF09588"/>
    </source>
</evidence>
<dbReference type="InterPro" id="IPR017482">
    <property type="entry name" value="Lambda-type_endonuclease"/>
</dbReference>
<dbReference type="RefSeq" id="WP_382227797.1">
    <property type="nucleotide sequence ID" value="NZ_JBHTCA010000031.1"/>
</dbReference>
<dbReference type="Proteomes" id="UP001596501">
    <property type="component" value="Unassembled WGS sequence"/>
</dbReference>
<comment type="caution">
    <text evidence="2">The sequence shown here is derived from an EMBL/GenBank/DDBJ whole genome shotgun (WGS) entry which is preliminary data.</text>
</comment>
<proteinExistence type="predicted"/>
<feature type="domain" description="YqaJ viral recombinase" evidence="1">
    <location>
        <begin position="21"/>
        <end position="152"/>
    </location>
</feature>
<organism evidence="2 3">
    <name type="scientific">Hydrogenophaga atypica</name>
    <dbReference type="NCBI Taxonomy" id="249409"/>
    <lineage>
        <taxon>Bacteria</taxon>
        <taxon>Pseudomonadati</taxon>
        <taxon>Pseudomonadota</taxon>
        <taxon>Betaproteobacteria</taxon>
        <taxon>Burkholderiales</taxon>
        <taxon>Comamonadaceae</taxon>
        <taxon>Hydrogenophaga</taxon>
    </lineage>
</organism>
<dbReference type="PANTHER" id="PTHR46609">
    <property type="entry name" value="EXONUCLEASE, PHAGE-TYPE/RECB, C-TERMINAL DOMAIN-CONTAINING PROTEIN"/>
    <property type="match status" value="1"/>
</dbReference>
<dbReference type="EMBL" id="JBHTCA010000031">
    <property type="protein sequence ID" value="MFC7411408.1"/>
    <property type="molecule type" value="Genomic_DNA"/>
</dbReference>
<protein>
    <submittedName>
        <fullName evidence="2">YqaJ viral recombinase family protein</fullName>
    </submittedName>
</protein>
<reference evidence="3" key="1">
    <citation type="journal article" date="2019" name="Int. J. Syst. Evol. Microbiol.">
        <title>The Global Catalogue of Microorganisms (GCM) 10K type strain sequencing project: providing services to taxonomists for standard genome sequencing and annotation.</title>
        <authorList>
            <consortium name="The Broad Institute Genomics Platform"/>
            <consortium name="The Broad Institute Genome Sequencing Center for Infectious Disease"/>
            <person name="Wu L."/>
            <person name="Ma J."/>
        </authorList>
    </citation>
    <scope>NUCLEOTIDE SEQUENCE [LARGE SCALE GENOMIC DNA]</scope>
    <source>
        <strain evidence="3">CGMCC 1.12371</strain>
    </source>
</reference>
<dbReference type="Pfam" id="PF09588">
    <property type="entry name" value="YqaJ"/>
    <property type="match status" value="1"/>
</dbReference>
<dbReference type="CDD" id="cd22343">
    <property type="entry name" value="PDDEXK_lambda_exonuclease-like"/>
    <property type="match status" value="1"/>
</dbReference>
<dbReference type="SUPFAM" id="SSF52980">
    <property type="entry name" value="Restriction endonuclease-like"/>
    <property type="match status" value="1"/>
</dbReference>
<dbReference type="InterPro" id="IPR019080">
    <property type="entry name" value="YqaJ_viral_recombinase"/>
</dbReference>
<dbReference type="Gene3D" id="3.90.320.10">
    <property type="match status" value="1"/>
</dbReference>
<sequence length="293" mass="32506">MNLNDIPTPVIVQLQQGSPAWLAYRQAKRNASESAAVMGASPWMTPYQLWLAKTGRQETTVTPAMQRGTDLEPLARAAYEEQTGLVMQPLVLEAGDYSASLDGMTFEGDLVLEIKCPVRGTRSDLWQDALQGEVPLHYRIQVQHQLMVSGAQTAHLWVFDGTRGVLVSIERDEALMEAIRAAWDGFQPHLDGDTPPALSDADTRVRTDQAWQEAARRYSEVKRQADAVAEQLEQARQALVALADHPKESGAGVTVSRYWKQGNVDYKRIPALQGLDLSPYRGRAREEVRVSLG</sequence>
<gene>
    <name evidence="2" type="ORF">ACFQPB_21335</name>
</gene>
<dbReference type="NCBIfam" id="TIGR03033">
    <property type="entry name" value="phage_rel_nuc"/>
    <property type="match status" value="1"/>
</dbReference>
<name>A0ABW2QQI3_9BURK</name>